<dbReference type="AlphaFoldDB" id="A0A0B6ZCX6"/>
<reference evidence="2" key="1">
    <citation type="submission" date="2014-12" db="EMBL/GenBank/DDBJ databases">
        <title>Insight into the proteome of Arion vulgaris.</title>
        <authorList>
            <person name="Aradska J."/>
            <person name="Bulat T."/>
            <person name="Smidak R."/>
            <person name="Sarate P."/>
            <person name="Gangsoo J."/>
            <person name="Sialana F."/>
            <person name="Bilban M."/>
            <person name="Lubec G."/>
        </authorList>
    </citation>
    <scope>NUCLEOTIDE SEQUENCE</scope>
    <source>
        <tissue evidence="2">Skin</tissue>
    </source>
</reference>
<feature type="non-terminal residue" evidence="2">
    <location>
        <position position="1"/>
    </location>
</feature>
<evidence type="ECO:0000256" key="1">
    <source>
        <dbReference type="SAM" id="MobiDB-lite"/>
    </source>
</evidence>
<feature type="compositionally biased region" description="Basic and acidic residues" evidence="1">
    <location>
        <begin position="98"/>
        <end position="124"/>
    </location>
</feature>
<feature type="compositionally biased region" description="Low complexity" evidence="1">
    <location>
        <begin position="250"/>
        <end position="262"/>
    </location>
</feature>
<feature type="compositionally biased region" description="Low complexity" evidence="1">
    <location>
        <begin position="270"/>
        <end position="280"/>
    </location>
</feature>
<organism evidence="2">
    <name type="scientific">Arion vulgaris</name>
    <dbReference type="NCBI Taxonomy" id="1028688"/>
    <lineage>
        <taxon>Eukaryota</taxon>
        <taxon>Metazoa</taxon>
        <taxon>Spiralia</taxon>
        <taxon>Lophotrochozoa</taxon>
        <taxon>Mollusca</taxon>
        <taxon>Gastropoda</taxon>
        <taxon>Heterobranchia</taxon>
        <taxon>Euthyneura</taxon>
        <taxon>Panpulmonata</taxon>
        <taxon>Eupulmonata</taxon>
        <taxon>Stylommatophora</taxon>
        <taxon>Helicina</taxon>
        <taxon>Arionoidea</taxon>
        <taxon>Arionidae</taxon>
        <taxon>Arion</taxon>
    </lineage>
</organism>
<feature type="non-terminal residue" evidence="2">
    <location>
        <position position="296"/>
    </location>
</feature>
<feature type="compositionally biased region" description="Low complexity" evidence="1">
    <location>
        <begin position="62"/>
        <end position="96"/>
    </location>
</feature>
<feature type="region of interest" description="Disordered" evidence="1">
    <location>
        <begin position="55"/>
        <end position="154"/>
    </location>
</feature>
<name>A0A0B6ZCX6_9EUPU</name>
<feature type="compositionally biased region" description="Low complexity" evidence="1">
    <location>
        <begin position="199"/>
        <end position="212"/>
    </location>
</feature>
<feature type="compositionally biased region" description="Basic and acidic residues" evidence="1">
    <location>
        <begin position="131"/>
        <end position="143"/>
    </location>
</feature>
<feature type="region of interest" description="Disordered" evidence="1">
    <location>
        <begin position="1"/>
        <end position="34"/>
    </location>
</feature>
<gene>
    <name evidence="2" type="primary">ORF58425</name>
</gene>
<feature type="region of interest" description="Disordered" evidence="1">
    <location>
        <begin position="178"/>
        <end position="296"/>
    </location>
</feature>
<sequence length="296" mass="32366">SISKDFRKDKDINGDSRTDKGRGDYREDINGDYKDKAINGDYVKENQSLKVIEGMSGKSVETTIKTSTTSSVTSLTSTTSTSRTTTTSRTSSTTTRNNTEKELAEHESSKIKEDMLEKSYHSSDESNDDVDSVRLRTVSERSEPTSVLDSPGDFFSNGASSLLMRQTKRLFSHDYGQEEDLFQTESSTMLETSARRMESSSFSSTGTDLTGSRSGIEELSSSNVQSSSQETRLESTKTGKLEVFKSVQASSSSTTTTSQSTSVENDEVISQFSSTSSSVSKMKPAISQTKETDSDT</sequence>
<feature type="compositionally biased region" description="Low complexity" evidence="1">
    <location>
        <begin position="220"/>
        <end position="229"/>
    </location>
</feature>
<proteinExistence type="predicted"/>
<dbReference type="EMBL" id="HACG01019503">
    <property type="protein sequence ID" value="CEK66368.1"/>
    <property type="molecule type" value="Transcribed_RNA"/>
</dbReference>
<protein>
    <submittedName>
        <fullName evidence="2">Uncharacterized protein</fullName>
    </submittedName>
</protein>
<evidence type="ECO:0000313" key="2">
    <source>
        <dbReference type="EMBL" id="CEK66368.1"/>
    </source>
</evidence>
<accession>A0A0B6ZCX6</accession>
<feature type="compositionally biased region" description="Basic and acidic residues" evidence="1">
    <location>
        <begin position="231"/>
        <end position="243"/>
    </location>
</feature>